<comment type="similarity">
    <text evidence="1">Belongs to the UPF0319 family.</text>
</comment>
<accession>A0A1E8E104</accession>
<dbReference type="PANTHER" id="PTHR38108:SF1">
    <property type="entry name" value="UPF0319 PROTEIN YCCT"/>
    <property type="match status" value="1"/>
</dbReference>
<dbReference type="PANTHER" id="PTHR38108">
    <property type="entry name" value="UPF0319 PROTEIN YCCT"/>
    <property type="match status" value="1"/>
</dbReference>
<dbReference type="EMBL" id="MKQS01000013">
    <property type="protein sequence ID" value="OFE43300.1"/>
    <property type="molecule type" value="Genomic_DNA"/>
</dbReference>
<evidence type="ECO:0000256" key="1">
    <source>
        <dbReference type="ARBA" id="ARBA00008490"/>
    </source>
</evidence>
<organism evidence="4 5">
    <name type="scientific">Acinetobacter towneri</name>
    <dbReference type="NCBI Taxonomy" id="202956"/>
    <lineage>
        <taxon>Bacteria</taxon>
        <taxon>Pseudomonadati</taxon>
        <taxon>Pseudomonadota</taxon>
        <taxon>Gammaproteobacteria</taxon>
        <taxon>Moraxellales</taxon>
        <taxon>Moraxellaceae</taxon>
        <taxon>Acinetobacter</taxon>
    </lineage>
</organism>
<evidence type="ECO:0000256" key="3">
    <source>
        <dbReference type="SAM" id="SignalP"/>
    </source>
</evidence>
<gene>
    <name evidence="4" type="ORF">BJN41_06435</name>
</gene>
<dbReference type="RefSeq" id="WP_070154465.1">
    <property type="nucleotide sequence ID" value="NZ_MKQS01000013.1"/>
</dbReference>
<feature type="chain" id="PRO_5009213276" description="DUF2057 domain-containing protein" evidence="3">
    <location>
        <begin position="21"/>
        <end position="221"/>
    </location>
</feature>
<comment type="caution">
    <text evidence="4">The sequence shown here is derived from an EMBL/GenBank/DDBJ whole genome shotgun (WGS) entry which is preliminary data.</text>
</comment>
<feature type="signal peptide" evidence="3">
    <location>
        <begin position="1"/>
        <end position="20"/>
    </location>
</feature>
<evidence type="ECO:0000256" key="2">
    <source>
        <dbReference type="ARBA" id="ARBA00022729"/>
    </source>
</evidence>
<proteinExistence type="inferred from homology"/>
<protein>
    <recommendedName>
        <fullName evidence="6">DUF2057 domain-containing protein</fullName>
    </recommendedName>
</protein>
<keyword evidence="2 3" id="KW-0732">Signal</keyword>
<evidence type="ECO:0000313" key="4">
    <source>
        <dbReference type="EMBL" id="OFE43300.1"/>
    </source>
</evidence>
<dbReference type="eggNOG" id="COG3110">
    <property type="taxonomic scope" value="Bacteria"/>
</dbReference>
<dbReference type="PROSITE" id="PS51257">
    <property type="entry name" value="PROKAR_LIPOPROTEIN"/>
    <property type="match status" value="1"/>
</dbReference>
<name>A0A1E8E104_9GAMM</name>
<evidence type="ECO:0008006" key="6">
    <source>
        <dbReference type="Google" id="ProtNLM"/>
    </source>
</evidence>
<dbReference type="InterPro" id="IPR018635">
    <property type="entry name" value="UPF0319"/>
</dbReference>
<dbReference type="Proteomes" id="UP000186931">
    <property type="component" value="Unassembled WGS sequence"/>
</dbReference>
<sequence>MAFKLGVASIALIACSSAFSAVTIAVPEEIKLLAVNDQEIRSGLFSSAQQVKVNAGENVINLRYQQYFEHHNGAHDILKSGVITLKTPILQDGENYRLALVNPPKDFDAAKEFKDQPSVGLYNQKNQLLVQQTGAKASSTGWLSGSLRNKTVDATQNTTAVNQPAAVYTAAAVFPSEKTTPATLPTQKQAQGKEQQLIQLWQQASKAERQKFMSWLAEQAN</sequence>
<reference evidence="4 5" key="1">
    <citation type="submission" date="2016-10" db="EMBL/GenBank/DDBJ databases">
        <title>Genome of airborne Acinetobacter sp. 5-2Ac02 in the hospital environment: Species near to Acinetobacter towneri.</title>
        <authorList>
            <person name="Barbosa B."/>
            <person name="Fernandez-Garcia L."/>
            <person name="Gato E."/>
            <person name="Leao R."/>
            <person name="Albano R."/>
            <person name="Fernandez B."/>
            <person name="Fernandez-Cuenca F."/>
            <person name="Marques E."/>
            <person name="Tomas M."/>
        </authorList>
    </citation>
    <scope>NUCLEOTIDE SEQUENCE [LARGE SCALE GENOMIC DNA]</scope>
    <source>
        <strain evidence="4 5">5-2Ac02</strain>
    </source>
</reference>
<dbReference type="Pfam" id="PF09829">
    <property type="entry name" value="DUF2057"/>
    <property type="match status" value="1"/>
</dbReference>
<dbReference type="AlphaFoldDB" id="A0A1E8E104"/>
<evidence type="ECO:0000313" key="5">
    <source>
        <dbReference type="Proteomes" id="UP000186931"/>
    </source>
</evidence>